<dbReference type="GeneID" id="127748975"/>
<dbReference type="InterPro" id="IPR051384">
    <property type="entry name" value="Mth_GPCR"/>
</dbReference>
<dbReference type="GO" id="GO:0008528">
    <property type="term" value="F:G protein-coupled peptide receptor activity"/>
    <property type="evidence" value="ECO:0007669"/>
    <property type="project" value="TreeGrafter"/>
</dbReference>
<dbReference type="OrthoDB" id="6082634at2759"/>
<dbReference type="PANTHER" id="PTHR47154:SF2">
    <property type="entry name" value="G-PROTEIN COUPLED RECEPTOR MTH-RELATED"/>
    <property type="match status" value="1"/>
</dbReference>
<dbReference type="GO" id="GO:0007166">
    <property type="term" value="P:cell surface receptor signaling pathway"/>
    <property type="evidence" value="ECO:0007669"/>
    <property type="project" value="InterPro"/>
</dbReference>
<evidence type="ECO:0000256" key="6">
    <source>
        <dbReference type="SAM" id="Phobius"/>
    </source>
</evidence>
<accession>A0A9C6TVS4</accession>
<dbReference type="InterPro" id="IPR000832">
    <property type="entry name" value="GPCR_2_secretin-like"/>
</dbReference>
<dbReference type="CDD" id="cd15039">
    <property type="entry name" value="7tmB3_Methuselah-like"/>
    <property type="match status" value="1"/>
</dbReference>
<feature type="transmembrane region" description="Helical" evidence="6">
    <location>
        <begin position="63"/>
        <end position="88"/>
    </location>
</feature>
<evidence type="ECO:0000313" key="9">
    <source>
        <dbReference type="RefSeq" id="XP_052121045.1"/>
    </source>
</evidence>
<dbReference type="AlphaFoldDB" id="A0A9C6TVS4"/>
<evidence type="ECO:0000256" key="1">
    <source>
        <dbReference type="ARBA" id="ARBA00004141"/>
    </source>
</evidence>
<evidence type="ECO:0000256" key="2">
    <source>
        <dbReference type="ARBA" id="ARBA00022692"/>
    </source>
</evidence>
<evidence type="ECO:0000259" key="7">
    <source>
        <dbReference type="PROSITE" id="PS50261"/>
    </source>
</evidence>
<feature type="compositionally biased region" description="Polar residues" evidence="5">
    <location>
        <begin position="291"/>
        <end position="300"/>
    </location>
</feature>
<proteinExistence type="predicted"/>
<comment type="subcellular location">
    <subcellularLocation>
        <location evidence="1">Membrane</location>
        <topology evidence="1">Multi-pass membrane protein</topology>
    </subcellularLocation>
</comment>
<keyword evidence="4 6" id="KW-0472">Membrane</keyword>
<dbReference type="KEGG" id="foc:127748975"/>
<feature type="region of interest" description="Disordered" evidence="5">
    <location>
        <begin position="252"/>
        <end position="300"/>
    </location>
</feature>
<dbReference type="PROSITE" id="PS50261">
    <property type="entry name" value="G_PROTEIN_RECEP_F2_4"/>
    <property type="match status" value="1"/>
</dbReference>
<dbReference type="InterPro" id="IPR017981">
    <property type="entry name" value="GPCR_2-like_7TM"/>
</dbReference>
<dbReference type="Proteomes" id="UP000504606">
    <property type="component" value="Unplaced"/>
</dbReference>
<protein>
    <submittedName>
        <fullName evidence="9">G-protein coupled receptor Mth2-like</fullName>
    </submittedName>
</protein>
<feature type="transmembrane region" description="Helical" evidence="6">
    <location>
        <begin position="191"/>
        <end position="213"/>
    </location>
</feature>
<organism evidence="8 9">
    <name type="scientific">Frankliniella occidentalis</name>
    <name type="common">Western flower thrips</name>
    <name type="synonym">Euthrips occidentalis</name>
    <dbReference type="NCBI Taxonomy" id="133901"/>
    <lineage>
        <taxon>Eukaryota</taxon>
        <taxon>Metazoa</taxon>
        <taxon>Ecdysozoa</taxon>
        <taxon>Arthropoda</taxon>
        <taxon>Hexapoda</taxon>
        <taxon>Insecta</taxon>
        <taxon>Pterygota</taxon>
        <taxon>Neoptera</taxon>
        <taxon>Paraneoptera</taxon>
        <taxon>Thysanoptera</taxon>
        <taxon>Terebrantia</taxon>
        <taxon>Thripoidea</taxon>
        <taxon>Thripidae</taxon>
        <taxon>Frankliniella</taxon>
    </lineage>
</organism>
<dbReference type="RefSeq" id="XP_052121045.1">
    <property type="nucleotide sequence ID" value="XM_052265085.1"/>
</dbReference>
<gene>
    <name evidence="9" type="primary">LOC127748975</name>
</gene>
<evidence type="ECO:0000256" key="5">
    <source>
        <dbReference type="SAM" id="MobiDB-lite"/>
    </source>
</evidence>
<keyword evidence="2 6" id="KW-0812">Transmembrane</keyword>
<dbReference type="GO" id="GO:0005886">
    <property type="term" value="C:plasma membrane"/>
    <property type="evidence" value="ECO:0007669"/>
    <property type="project" value="TreeGrafter"/>
</dbReference>
<evidence type="ECO:0000256" key="4">
    <source>
        <dbReference type="ARBA" id="ARBA00023136"/>
    </source>
</evidence>
<dbReference type="PANTHER" id="PTHR47154">
    <property type="entry name" value="G-PROTEIN COUPLED RECEPTOR MTH-RELATED"/>
    <property type="match status" value="1"/>
</dbReference>
<feature type="transmembrane region" description="Helical" evidence="6">
    <location>
        <begin position="164"/>
        <end position="185"/>
    </location>
</feature>
<keyword evidence="3 6" id="KW-1133">Transmembrane helix</keyword>
<dbReference type="Gene3D" id="1.20.1070.10">
    <property type="entry name" value="Rhodopsin 7-helix transmembrane proteins"/>
    <property type="match status" value="1"/>
</dbReference>
<feature type="domain" description="G-protein coupled receptors family 2 profile 2" evidence="7">
    <location>
        <begin position="59"/>
        <end position="214"/>
    </location>
</feature>
<feature type="non-terminal residue" evidence="9">
    <location>
        <position position="1"/>
    </location>
</feature>
<dbReference type="Pfam" id="PF00002">
    <property type="entry name" value="7tm_2"/>
    <property type="match status" value="1"/>
</dbReference>
<evidence type="ECO:0000313" key="8">
    <source>
        <dbReference type="Proteomes" id="UP000504606"/>
    </source>
</evidence>
<feature type="transmembrane region" description="Helical" evidence="6">
    <location>
        <begin position="114"/>
        <end position="138"/>
    </location>
</feature>
<evidence type="ECO:0000256" key="3">
    <source>
        <dbReference type="ARBA" id="ARBA00022989"/>
    </source>
</evidence>
<sequence length="321" mass="34903">GYETPDPNPQAPGCGGAVADIGSALPTSRGAHAATNCCLVCPVRSGFRGSHRPSGSGRELRRFLLYSLYAWGCPLLILVVTVFAHLYAGRLRLISPAMGEDHCYFGTDEAKYAYFYGPVAVLLLVNMCLFLHTAVRILQLRRETSVLKSAESQRHNDERQRYNVYLKLFLIMGVNWIAEIMSMLFPDPSYLWLLSDVTNSLQGILVFIMFVGTGRVRRIVLRKGITQNTSSYATKTSRLTATGNGTTTTCCNGSSRASTGPGAVVPASPDVDFPPGRQDPATTPAGADSTAPGSPSQKVRSSPLLYFRFIGHMTGSQRLRD</sequence>
<keyword evidence="8" id="KW-1185">Reference proteome</keyword>
<reference evidence="9" key="1">
    <citation type="submission" date="2025-08" db="UniProtKB">
        <authorList>
            <consortium name="RefSeq"/>
        </authorList>
    </citation>
    <scope>IDENTIFICATION</scope>
    <source>
        <tissue evidence="9">Whole organism</tissue>
    </source>
</reference>
<name>A0A9C6TVS4_FRAOC</name>